<dbReference type="Proteomes" id="UP000240357">
    <property type="component" value="Unassembled WGS sequence"/>
</dbReference>
<feature type="signal peptide" evidence="1">
    <location>
        <begin position="1"/>
        <end position="27"/>
    </location>
</feature>
<organism evidence="3 4">
    <name type="scientific">Adhaeribacter arboris</name>
    <dbReference type="NCBI Taxonomy" id="2072846"/>
    <lineage>
        <taxon>Bacteria</taxon>
        <taxon>Pseudomonadati</taxon>
        <taxon>Bacteroidota</taxon>
        <taxon>Cytophagia</taxon>
        <taxon>Cytophagales</taxon>
        <taxon>Hymenobacteraceae</taxon>
        <taxon>Adhaeribacter</taxon>
    </lineage>
</organism>
<proteinExistence type="predicted"/>
<keyword evidence="3" id="KW-0378">Hydrolase</keyword>
<dbReference type="PANTHER" id="PTHR46825">
    <property type="entry name" value="D-ALANYL-D-ALANINE-CARBOXYPEPTIDASE/ENDOPEPTIDASE AMPH"/>
    <property type="match status" value="1"/>
</dbReference>
<accession>A0A2T2Y9R6</accession>
<evidence type="ECO:0000259" key="2">
    <source>
        <dbReference type="Pfam" id="PF00144"/>
    </source>
</evidence>
<gene>
    <name evidence="3" type="ORF">AHMF7605_01315</name>
</gene>
<evidence type="ECO:0000313" key="4">
    <source>
        <dbReference type="Proteomes" id="UP000240357"/>
    </source>
</evidence>
<reference evidence="3 4" key="1">
    <citation type="submission" date="2018-03" db="EMBL/GenBank/DDBJ databases">
        <title>Adhaeribacter sp. HMF7605 Genome sequencing and assembly.</title>
        <authorList>
            <person name="Kang H."/>
            <person name="Kang J."/>
            <person name="Cha I."/>
            <person name="Kim H."/>
            <person name="Joh K."/>
        </authorList>
    </citation>
    <scope>NUCLEOTIDE SEQUENCE [LARGE SCALE GENOMIC DNA]</scope>
    <source>
        <strain evidence="3 4">HMF7605</strain>
    </source>
</reference>
<evidence type="ECO:0000313" key="3">
    <source>
        <dbReference type="EMBL" id="PSR52255.1"/>
    </source>
</evidence>
<dbReference type="InterPro" id="IPR001466">
    <property type="entry name" value="Beta-lactam-related"/>
</dbReference>
<name>A0A2T2Y9R6_9BACT</name>
<keyword evidence="3" id="KW-0645">Protease</keyword>
<keyword evidence="1" id="KW-0732">Signal</keyword>
<dbReference type="PANTHER" id="PTHR46825:SF7">
    <property type="entry name" value="D-ALANYL-D-ALANINE CARBOXYPEPTIDASE"/>
    <property type="match status" value="1"/>
</dbReference>
<dbReference type="InterPro" id="IPR050491">
    <property type="entry name" value="AmpC-like"/>
</dbReference>
<dbReference type="PROSITE" id="PS51257">
    <property type="entry name" value="PROKAR_LIPOPROTEIN"/>
    <property type="match status" value="1"/>
</dbReference>
<protein>
    <submittedName>
        <fullName evidence="3">D-alanyl-D-alanine carboxypeptidase</fullName>
    </submittedName>
</protein>
<keyword evidence="3" id="KW-0121">Carboxypeptidase</keyword>
<evidence type="ECO:0000256" key="1">
    <source>
        <dbReference type="SAM" id="SignalP"/>
    </source>
</evidence>
<dbReference type="InterPro" id="IPR012338">
    <property type="entry name" value="Beta-lactam/transpept-like"/>
</dbReference>
<sequence>MKMKRLFIFLCLMPLIFLLSCENVDLAEPAVSCSASNQSFNYDHATEIQNILNRYAALGVPGVSIGVKTTTQEWAGAAGFAKIEDRIPMQICHLQYAQSLSKTYTAVLVMMLYEDGIIKLDAAIQDYLPAKISTRLRGSNKVTVRMLLNHTSGIFDYAYDYSYVTDLLSNQDKFYDYHRILSYVYDKELRFEPGSKYEYCNTNYELLALIIDQVTGKDHGIMMAERIFKPAGLTQTSYRNKLNYLDNPNLVNCYLNRRSDNKIENVSRAQVNNVKSMIGDDGLVATPLDYVHFLEALRQGRLVKKETLDVMYTWVNDDKGKPTYGLGIDYTFKKDKLGFGHSGGGLGAGCLLYYFPEKDVTLFLGVNLGVLIEGPYTKLVEQMEDEILIVILR</sequence>
<dbReference type="AlphaFoldDB" id="A0A2T2Y9R6"/>
<feature type="chain" id="PRO_5015772822" evidence="1">
    <location>
        <begin position="28"/>
        <end position="393"/>
    </location>
</feature>
<keyword evidence="4" id="KW-1185">Reference proteome</keyword>
<dbReference type="Pfam" id="PF00144">
    <property type="entry name" value="Beta-lactamase"/>
    <property type="match status" value="1"/>
</dbReference>
<dbReference type="GO" id="GO:0004180">
    <property type="term" value="F:carboxypeptidase activity"/>
    <property type="evidence" value="ECO:0007669"/>
    <property type="project" value="UniProtKB-KW"/>
</dbReference>
<feature type="domain" description="Beta-lactamase-related" evidence="2">
    <location>
        <begin position="56"/>
        <end position="367"/>
    </location>
</feature>
<dbReference type="SUPFAM" id="SSF56601">
    <property type="entry name" value="beta-lactamase/transpeptidase-like"/>
    <property type="match status" value="1"/>
</dbReference>
<dbReference type="Gene3D" id="3.40.710.10">
    <property type="entry name" value="DD-peptidase/beta-lactamase superfamily"/>
    <property type="match status" value="1"/>
</dbReference>
<comment type="caution">
    <text evidence="3">The sequence shown here is derived from an EMBL/GenBank/DDBJ whole genome shotgun (WGS) entry which is preliminary data.</text>
</comment>
<dbReference type="EMBL" id="PYFT01000001">
    <property type="protein sequence ID" value="PSR52255.1"/>
    <property type="molecule type" value="Genomic_DNA"/>
</dbReference>